<organism evidence="3">
    <name type="scientific">marine metagenome</name>
    <dbReference type="NCBI Taxonomy" id="408172"/>
    <lineage>
        <taxon>unclassified sequences</taxon>
        <taxon>metagenomes</taxon>
        <taxon>ecological metagenomes</taxon>
    </lineage>
</organism>
<dbReference type="SUPFAM" id="SSF52540">
    <property type="entry name" value="P-loop containing nucleoside triphosphate hydrolases"/>
    <property type="match status" value="1"/>
</dbReference>
<protein>
    <recommendedName>
        <fullName evidence="2">AAA domain-containing protein</fullName>
    </recommendedName>
</protein>
<gene>
    <name evidence="3" type="ORF">METZ01_LOCUS57792</name>
</gene>
<dbReference type="InterPro" id="IPR027417">
    <property type="entry name" value="P-loop_NTPase"/>
</dbReference>
<sequence length="277" mass="28745">MVAVAVVNQKGGVGKTTVVLGLASSASARGVTTLVIDLDPQGNATTGLGVFEPGPGIDHVLTEERQGGLATVVEPSGWPADLGPVPDLVPSSPSLAVLEPQLATDPLGAQDRLAMALQGLTGSDGPLVLIDCPPSLGLLTVNALFAADVVLVVTEPGVWAVDGVARMFQTVERIRLRRTDGRPEVVGIAVNRLGRTRDGRYWNEQLEEAYPGRCLPPIRLRAAVAEAAAHSLPIHALGRRPGAAEAAAEFDVLLDRLPQTGSRSRPGTKSPIPGSPT</sequence>
<evidence type="ECO:0000259" key="2">
    <source>
        <dbReference type="Pfam" id="PF13614"/>
    </source>
</evidence>
<proteinExistence type="predicted"/>
<name>A0A381SNS2_9ZZZZ</name>
<dbReference type="EMBL" id="UINC01003280">
    <property type="protein sequence ID" value="SVA04938.1"/>
    <property type="molecule type" value="Genomic_DNA"/>
</dbReference>
<evidence type="ECO:0000313" key="3">
    <source>
        <dbReference type="EMBL" id="SVA04938.1"/>
    </source>
</evidence>
<dbReference type="CDD" id="cd02042">
    <property type="entry name" value="ParAB_family"/>
    <property type="match status" value="1"/>
</dbReference>
<feature type="domain" description="AAA" evidence="2">
    <location>
        <begin position="3"/>
        <end position="177"/>
    </location>
</feature>
<dbReference type="InterPro" id="IPR050678">
    <property type="entry name" value="DNA_Partitioning_ATPase"/>
</dbReference>
<dbReference type="PANTHER" id="PTHR13696">
    <property type="entry name" value="P-LOOP CONTAINING NUCLEOSIDE TRIPHOSPHATE HYDROLASE"/>
    <property type="match status" value="1"/>
</dbReference>
<evidence type="ECO:0000256" key="1">
    <source>
        <dbReference type="SAM" id="MobiDB-lite"/>
    </source>
</evidence>
<reference evidence="3" key="1">
    <citation type="submission" date="2018-05" db="EMBL/GenBank/DDBJ databases">
        <authorList>
            <person name="Lanie J.A."/>
            <person name="Ng W.-L."/>
            <person name="Kazmierczak K.M."/>
            <person name="Andrzejewski T.M."/>
            <person name="Davidsen T.M."/>
            <person name="Wayne K.J."/>
            <person name="Tettelin H."/>
            <person name="Glass J.I."/>
            <person name="Rusch D."/>
            <person name="Podicherti R."/>
            <person name="Tsui H.-C.T."/>
            <person name="Winkler M.E."/>
        </authorList>
    </citation>
    <scope>NUCLEOTIDE SEQUENCE</scope>
</reference>
<feature type="region of interest" description="Disordered" evidence="1">
    <location>
        <begin position="255"/>
        <end position="277"/>
    </location>
</feature>
<dbReference type="Gene3D" id="3.40.50.300">
    <property type="entry name" value="P-loop containing nucleotide triphosphate hydrolases"/>
    <property type="match status" value="1"/>
</dbReference>
<accession>A0A381SNS2</accession>
<dbReference type="Pfam" id="PF13614">
    <property type="entry name" value="AAA_31"/>
    <property type="match status" value="1"/>
</dbReference>
<dbReference type="InterPro" id="IPR025669">
    <property type="entry name" value="AAA_dom"/>
</dbReference>
<dbReference type="AlphaFoldDB" id="A0A381SNS2"/>
<dbReference type="PANTHER" id="PTHR13696:SF96">
    <property type="entry name" value="COBQ_COBB_MIND_PARA NUCLEOTIDE BINDING DOMAIN-CONTAINING PROTEIN"/>
    <property type="match status" value="1"/>
</dbReference>